<dbReference type="InterPro" id="IPR023214">
    <property type="entry name" value="HAD_sf"/>
</dbReference>
<name>K9H299_9PROT</name>
<dbReference type="Proteomes" id="UP000009881">
    <property type="component" value="Unassembled WGS sequence"/>
</dbReference>
<dbReference type="PANTHER" id="PTHR19288">
    <property type="entry name" value="4-NITROPHENYLPHOSPHATASE-RELATED"/>
    <property type="match status" value="1"/>
</dbReference>
<dbReference type="Pfam" id="PF13344">
    <property type="entry name" value="Hydrolase_6"/>
    <property type="match status" value="1"/>
</dbReference>
<comment type="caution">
    <text evidence="1">The sequence shown here is derived from an EMBL/GenBank/DDBJ whole genome shotgun (WGS) entry which is preliminary data.</text>
</comment>
<dbReference type="AlphaFoldDB" id="K9H299"/>
<accession>K9H299</accession>
<dbReference type="InterPro" id="IPR006357">
    <property type="entry name" value="HAD-SF_hydro_IIA"/>
</dbReference>
<dbReference type="Pfam" id="PF13242">
    <property type="entry name" value="Hydrolase_like"/>
    <property type="match status" value="1"/>
</dbReference>
<organism evidence="1 2">
    <name type="scientific">Caenispirillum salinarum AK4</name>
    <dbReference type="NCBI Taxonomy" id="1238182"/>
    <lineage>
        <taxon>Bacteria</taxon>
        <taxon>Pseudomonadati</taxon>
        <taxon>Pseudomonadota</taxon>
        <taxon>Alphaproteobacteria</taxon>
        <taxon>Rhodospirillales</taxon>
        <taxon>Novispirillaceae</taxon>
        <taxon>Caenispirillum</taxon>
    </lineage>
</organism>
<gene>
    <name evidence="1" type="ORF">C882_3427</name>
</gene>
<dbReference type="GO" id="GO:0016791">
    <property type="term" value="F:phosphatase activity"/>
    <property type="evidence" value="ECO:0007669"/>
    <property type="project" value="TreeGrafter"/>
</dbReference>
<dbReference type="NCBIfam" id="TIGR01459">
    <property type="entry name" value="HAD-SF-IIA-hyp4"/>
    <property type="match status" value="1"/>
</dbReference>
<dbReference type="SUPFAM" id="SSF56784">
    <property type="entry name" value="HAD-like"/>
    <property type="match status" value="1"/>
</dbReference>
<dbReference type="PATRIC" id="fig|1238182.3.peg.1097"/>
<dbReference type="eggNOG" id="COG0647">
    <property type="taxonomic scope" value="Bacteria"/>
</dbReference>
<proteinExistence type="predicted"/>
<dbReference type="STRING" id="1238182.C882_3427"/>
<sequence length="303" mass="32515">MPDTAQLPAEIPLIDGVRALAERYDAFILDLWGVIHDGQTAYPDAAETLAALREAGRKTILLSNAPRRAHTVAAAMERMGLSGDLYGDALTSGEAVRMELLEPRDPFYRDLGPKVFFLGRSDDDSVLEGLGDRFEKVADPAAADWVLNTGPRNFTETLDDLEPVLRDLAAEKLPMVCANPDRVVIRAGERIICAGLMAERYEEIGGGPVSWRGKPDRAVYALCLERLGVSDKSRVCTIGDSFHTDIAGAAAAGIDAVLCTGGIHAEDLGVRYGEPADPRAVAGLARREGVAPAPVGHIAAFRW</sequence>
<dbReference type="GO" id="GO:0005737">
    <property type="term" value="C:cytoplasm"/>
    <property type="evidence" value="ECO:0007669"/>
    <property type="project" value="TreeGrafter"/>
</dbReference>
<dbReference type="NCBIfam" id="TIGR01460">
    <property type="entry name" value="HAD-SF-IIA"/>
    <property type="match status" value="1"/>
</dbReference>
<protein>
    <submittedName>
        <fullName evidence="1">Putative sugar phosphatase of the HAD superfamily</fullName>
    </submittedName>
</protein>
<dbReference type="InterPro" id="IPR036412">
    <property type="entry name" value="HAD-like_sf"/>
</dbReference>
<dbReference type="Gene3D" id="3.40.50.1000">
    <property type="entry name" value="HAD superfamily/HAD-like"/>
    <property type="match status" value="2"/>
</dbReference>
<dbReference type="PANTHER" id="PTHR19288:SF90">
    <property type="entry name" value="OS08G0542600 PROTEIN"/>
    <property type="match status" value="1"/>
</dbReference>
<dbReference type="OrthoDB" id="9791073at2"/>
<keyword evidence="2" id="KW-1185">Reference proteome</keyword>
<dbReference type="InterPro" id="IPR006356">
    <property type="entry name" value="HAD-SF_hydro_IIA_hyp3"/>
</dbReference>
<evidence type="ECO:0000313" key="1">
    <source>
        <dbReference type="EMBL" id="EKV31677.1"/>
    </source>
</evidence>
<dbReference type="EMBL" id="ANHY01000005">
    <property type="protein sequence ID" value="EKV31677.1"/>
    <property type="molecule type" value="Genomic_DNA"/>
</dbReference>
<evidence type="ECO:0000313" key="2">
    <source>
        <dbReference type="Proteomes" id="UP000009881"/>
    </source>
</evidence>
<reference evidence="1 2" key="1">
    <citation type="journal article" date="2013" name="Genome Announc.">
        <title>Draft Genome Sequence of an Alphaproteobacterium, Caenispirillum salinarum AK4(T), Isolated from a Solar Saltern.</title>
        <authorList>
            <person name="Khatri I."/>
            <person name="Singh A."/>
            <person name="Korpole S."/>
            <person name="Pinnaka A.K."/>
            <person name="Subramanian S."/>
        </authorList>
    </citation>
    <scope>NUCLEOTIDE SEQUENCE [LARGE SCALE GENOMIC DNA]</scope>
    <source>
        <strain evidence="1 2">AK4</strain>
    </source>
</reference>
<dbReference type="RefSeq" id="WP_009539546.1">
    <property type="nucleotide sequence ID" value="NZ_ANHY01000005.1"/>
</dbReference>